<keyword evidence="2" id="KW-1133">Transmembrane helix</keyword>
<gene>
    <name evidence="4" type="ORF">SLEP1_g19464</name>
</gene>
<evidence type="ECO:0000313" key="5">
    <source>
        <dbReference type="Proteomes" id="UP001054252"/>
    </source>
</evidence>
<sequence length="499" mass="57023">MAIFSVIHGASRKYPPRGWRFSKYSYPYGGDGGSDNNGNFFNLFEELEENDNEDDESEHLVWYLIRTEVNSDKALETKTQFLGQFKFECFLQNIMDLLTRCYLFGLYECRNFEWKPCELRDRVQSLVVKGCQTLMGKQSDEPLKVRTLEENASSVVCISNSKGSGSGFVWDDLGHIVTNYHVIDGASDHKVTFDDNSTCKAVFVGFDEDKDIAVLLEVSELIVSNWSSDGVNIPSPQMRRAAISPLFGRVYDGGEVQNFDHLTEALKHSFTDSFLHIYLDLDDSMNLDSIGEIPIEIEILKVVKSMKPFKAPSLDGTHPFFYQGYWPSVKDKVCRDVKDIFCTGVSLNKWNECLLALIPKVKSPEIIQQFKPIGLCNTSYKIVSKILVNRLKLWMDKLMSPCQSNFIFGRQGMDNVIILQELVYSFAKKPCKSWDMICKLDLQKAYDILEWSFIKEALSFFQFPMKIIDLIMSIVSFLSISILVNIDKTESFLPSRGIH</sequence>
<dbReference type="InterPro" id="IPR043504">
    <property type="entry name" value="Peptidase_S1_PA_chymotrypsin"/>
</dbReference>
<dbReference type="GO" id="GO:0006508">
    <property type="term" value="P:proteolysis"/>
    <property type="evidence" value="ECO:0007669"/>
    <property type="project" value="InterPro"/>
</dbReference>
<dbReference type="PANTHER" id="PTHR31635">
    <property type="entry name" value="REVERSE TRANSCRIPTASE DOMAIN-CONTAINING PROTEIN-RELATED"/>
    <property type="match status" value="1"/>
</dbReference>
<evidence type="ECO:0000256" key="2">
    <source>
        <dbReference type="SAM" id="Phobius"/>
    </source>
</evidence>
<dbReference type="PANTHER" id="PTHR31635:SF196">
    <property type="entry name" value="REVERSE TRANSCRIPTASE DOMAIN-CONTAINING PROTEIN-RELATED"/>
    <property type="match status" value="1"/>
</dbReference>
<evidence type="ECO:0000256" key="1">
    <source>
        <dbReference type="ARBA" id="ARBA00010541"/>
    </source>
</evidence>
<dbReference type="Pfam" id="PF13365">
    <property type="entry name" value="Trypsin_2"/>
    <property type="match status" value="1"/>
</dbReference>
<comment type="similarity">
    <text evidence="1">Belongs to the peptidase S1C family.</text>
</comment>
<protein>
    <recommendedName>
        <fullName evidence="3">Reverse transcriptase domain-containing protein</fullName>
    </recommendedName>
</protein>
<dbReference type="Proteomes" id="UP001054252">
    <property type="component" value="Unassembled WGS sequence"/>
</dbReference>
<name>A0AAV5J728_9ROSI</name>
<reference evidence="4 5" key="1">
    <citation type="journal article" date="2021" name="Commun. Biol.">
        <title>The genome of Shorea leprosula (Dipterocarpaceae) highlights the ecological relevance of drought in aseasonal tropical rainforests.</title>
        <authorList>
            <person name="Ng K.K.S."/>
            <person name="Kobayashi M.J."/>
            <person name="Fawcett J.A."/>
            <person name="Hatakeyama M."/>
            <person name="Paape T."/>
            <person name="Ng C.H."/>
            <person name="Ang C.C."/>
            <person name="Tnah L.H."/>
            <person name="Lee C.T."/>
            <person name="Nishiyama T."/>
            <person name="Sese J."/>
            <person name="O'Brien M.J."/>
            <person name="Copetti D."/>
            <person name="Mohd Noor M.I."/>
            <person name="Ong R.C."/>
            <person name="Putra M."/>
            <person name="Sireger I.Z."/>
            <person name="Indrioko S."/>
            <person name="Kosugi Y."/>
            <person name="Izuno A."/>
            <person name="Isagi Y."/>
            <person name="Lee S.L."/>
            <person name="Shimizu K.K."/>
        </authorList>
    </citation>
    <scope>NUCLEOTIDE SEQUENCE [LARGE SCALE GENOMIC DNA]</scope>
    <source>
        <strain evidence="4">214</strain>
    </source>
</reference>
<proteinExistence type="inferred from homology"/>
<dbReference type="Gene3D" id="2.40.10.10">
    <property type="entry name" value="Trypsin-like serine proteases"/>
    <property type="match status" value="1"/>
</dbReference>
<keyword evidence="2" id="KW-0812">Transmembrane</keyword>
<dbReference type="AlphaFoldDB" id="A0AAV5J728"/>
<dbReference type="SUPFAM" id="SSF50494">
    <property type="entry name" value="Trypsin-like serine proteases"/>
    <property type="match status" value="1"/>
</dbReference>
<dbReference type="PRINTS" id="PR00834">
    <property type="entry name" value="PROTEASES2C"/>
</dbReference>
<dbReference type="GO" id="GO:0004252">
    <property type="term" value="F:serine-type endopeptidase activity"/>
    <property type="evidence" value="ECO:0007669"/>
    <property type="project" value="InterPro"/>
</dbReference>
<dbReference type="EMBL" id="BPVZ01000028">
    <property type="protein sequence ID" value="GKV07730.1"/>
    <property type="molecule type" value="Genomic_DNA"/>
</dbReference>
<dbReference type="InterPro" id="IPR009003">
    <property type="entry name" value="Peptidase_S1_PA"/>
</dbReference>
<evidence type="ECO:0000259" key="3">
    <source>
        <dbReference type="Pfam" id="PF00078"/>
    </source>
</evidence>
<dbReference type="InterPro" id="IPR000477">
    <property type="entry name" value="RT_dom"/>
</dbReference>
<keyword evidence="2" id="KW-0472">Membrane</keyword>
<dbReference type="Pfam" id="PF00078">
    <property type="entry name" value="RVT_1"/>
    <property type="match status" value="1"/>
</dbReference>
<accession>A0AAV5J728</accession>
<organism evidence="4 5">
    <name type="scientific">Rubroshorea leprosula</name>
    <dbReference type="NCBI Taxonomy" id="152421"/>
    <lineage>
        <taxon>Eukaryota</taxon>
        <taxon>Viridiplantae</taxon>
        <taxon>Streptophyta</taxon>
        <taxon>Embryophyta</taxon>
        <taxon>Tracheophyta</taxon>
        <taxon>Spermatophyta</taxon>
        <taxon>Magnoliopsida</taxon>
        <taxon>eudicotyledons</taxon>
        <taxon>Gunneridae</taxon>
        <taxon>Pentapetalae</taxon>
        <taxon>rosids</taxon>
        <taxon>malvids</taxon>
        <taxon>Malvales</taxon>
        <taxon>Dipterocarpaceae</taxon>
        <taxon>Rubroshorea</taxon>
    </lineage>
</organism>
<keyword evidence="5" id="KW-1185">Reference proteome</keyword>
<dbReference type="InterPro" id="IPR001940">
    <property type="entry name" value="Peptidase_S1C"/>
</dbReference>
<feature type="transmembrane region" description="Helical" evidence="2">
    <location>
        <begin position="467"/>
        <end position="486"/>
    </location>
</feature>
<feature type="domain" description="Reverse transcriptase" evidence="3">
    <location>
        <begin position="360"/>
        <end position="472"/>
    </location>
</feature>
<evidence type="ECO:0000313" key="4">
    <source>
        <dbReference type="EMBL" id="GKV07730.1"/>
    </source>
</evidence>
<comment type="caution">
    <text evidence="4">The sequence shown here is derived from an EMBL/GenBank/DDBJ whole genome shotgun (WGS) entry which is preliminary data.</text>
</comment>